<evidence type="ECO:0000256" key="4">
    <source>
        <dbReference type="ARBA" id="ARBA00022827"/>
    </source>
</evidence>
<proteinExistence type="inferred from homology"/>
<dbReference type="EMBL" id="LAZR01002901">
    <property type="protein sequence ID" value="KKN24213.1"/>
    <property type="molecule type" value="Genomic_DNA"/>
</dbReference>
<sequence>MSNETHYDLIIVGGGMVGASLAIALKNSGLRIAVIEAIATNAPQQPSYDDRGIALAYGSQRIFESMGLWPQFAQHCTAISDVHVSDRGHFGVTRLSAKDEHVPALGQVITARVMGSILKSALSSQDNLSYLCPIKVKAVQQYDDFVEVELDNNQMLSTQLLVAADGGQSTIRHLLKLGALEHDYQQTAITANITTERPHNGKAFERFTDSGPIALLPMSDNRSSLVWTVKTGDETALLNATEHEFLNQLQARFGHQLGRFLRVGQRHHYALKRMQTDQPVQQRIVLIGNAAHSLHPIAGQGFNLGLRDVAALADVLVNADAKHDCGDARLLHDYQQWRVQDHDKVIKATEHLVNIFSNDNFLLGHCRGAALSMMDALPPAKHWLAQKSMGLGNKQPRLARGIPL</sequence>
<comment type="caution">
    <text evidence="8">The sequence shown here is derived from an EMBL/GenBank/DDBJ whole genome shotgun (WGS) entry which is preliminary data.</text>
</comment>
<dbReference type="PANTHER" id="PTHR43876:SF8">
    <property type="entry name" value="2-OCTAPRENYL-6-METHOXYPHENOL HYDROXYLASE"/>
    <property type="match status" value="1"/>
</dbReference>
<accession>A0A0F9S4C2</accession>
<evidence type="ECO:0000256" key="2">
    <source>
        <dbReference type="ARBA" id="ARBA00005349"/>
    </source>
</evidence>
<dbReference type="NCBIfam" id="TIGR01984">
    <property type="entry name" value="UbiH"/>
    <property type="match status" value="1"/>
</dbReference>
<dbReference type="Gene3D" id="3.50.50.60">
    <property type="entry name" value="FAD/NAD(P)-binding domain"/>
    <property type="match status" value="2"/>
</dbReference>
<dbReference type="InterPro" id="IPR010971">
    <property type="entry name" value="UbiH/COQ6"/>
</dbReference>
<evidence type="ECO:0000256" key="1">
    <source>
        <dbReference type="ARBA" id="ARBA00001974"/>
    </source>
</evidence>
<keyword evidence="3" id="KW-0285">Flavoprotein</keyword>
<dbReference type="GO" id="GO:0071949">
    <property type="term" value="F:FAD binding"/>
    <property type="evidence" value="ECO:0007669"/>
    <property type="project" value="InterPro"/>
</dbReference>
<dbReference type="PRINTS" id="PR00420">
    <property type="entry name" value="RNGMNOXGNASE"/>
</dbReference>
<protein>
    <recommendedName>
        <fullName evidence="7">FAD-binding domain-containing protein</fullName>
    </recommendedName>
</protein>
<dbReference type="InterPro" id="IPR002938">
    <property type="entry name" value="FAD-bd"/>
</dbReference>
<dbReference type="PANTHER" id="PTHR43876">
    <property type="entry name" value="UBIQUINONE BIOSYNTHESIS MONOOXYGENASE COQ6, MITOCHONDRIAL"/>
    <property type="match status" value="1"/>
</dbReference>
<dbReference type="NCBIfam" id="TIGR01988">
    <property type="entry name" value="Ubi-OHases"/>
    <property type="match status" value="1"/>
</dbReference>
<dbReference type="InterPro" id="IPR036188">
    <property type="entry name" value="FAD/NAD-bd_sf"/>
</dbReference>
<evidence type="ECO:0000256" key="6">
    <source>
        <dbReference type="ARBA" id="ARBA00023033"/>
    </source>
</evidence>
<reference evidence="8" key="1">
    <citation type="journal article" date="2015" name="Nature">
        <title>Complex archaea that bridge the gap between prokaryotes and eukaryotes.</title>
        <authorList>
            <person name="Spang A."/>
            <person name="Saw J.H."/>
            <person name="Jorgensen S.L."/>
            <person name="Zaremba-Niedzwiedzka K."/>
            <person name="Martijn J."/>
            <person name="Lind A.E."/>
            <person name="van Eijk R."/>
            <person name="Schleper C."/>
            <person name="Guy L."/>
            <person name="Ettema T.J."/>
        </authorList>
    </citation>
    <scope>NUCLEOTIDE SEQUENCE</scope>
</reference>
<keyword evidence="4" id="KW-0274">FAD</keyword>
<dbReference type="PROSITE" id="PS01304">
    <property type="entry name" value="UBIH"/>
    <property type="match status" value="1"/>
</dbReference>
<keyword evidence="5" id="KW-0560">Oxidoreductase</keyword>
<dbReference type="NCBIfam" id="NF004356">
    <property type="entry name" value="PRK05732.1"/>
    <property type="match status" value="1"/>
</dbReference>
<name>A0A0F9S4C2_9ZZZZ</name>
<dbReference type="InterPro" id="IPR018168">
    <property type="entry name" value="Ubi_Hdrlase_CS"/>
</dbReference>
<dbReference type="SUPFAM" id="SSF51905">
    <property type="entry name" value="FAD/NAD(P)-binding domain"/>
    <property type="match status" value="1"/>
</dbReference>
<evidence type="ECO:0000256" key="3">
    <source>
        <dbReference type="ARBA" id="ARBA00022630"/>
    </source>
</evidence>
<gene>
    <name evidence="8" type="ORF">LCGC14_0897210</name>
</gene>
<organism evidence="8">
    <name type="scientific">marine sediment metagenome</name>
    <dbReference type="NCBI Taxonomy" id="412755"/>
    <lineage>
        <taxon>unclassified sequences</taxon>
        <taxon>metagenomes</taxon>
        <taxon>ecological metagenomes</taxon>
    </lineage>
</organism>
<dbReference type="InterPro" id="IPR011295">
    <property type="entry name" value="UbiH"/>
</dbReference>
<evidence type="ECO:0000313" key="8">
    <source>
        <dbReference type="EMBL" id="KKN24213.1"/>
    </source>
</evidence>
<comment type="similarity">
    <text evidence="2">Belongs to the UbiH/COQ6 family.</text>
</comment>
<dbReference type="AlphaFoldDB" id="A0A0F9S4C2"/>
<dbReference type="Pfam" id="PF01494">
    <property type="entry name" value="FAD_binding_3"/>
    <property type="match status" value="1"/>
</dbReference>
<feature type="domain" description="FAD-binding" evidence="7">
    <location>
        <begin position="8"/>
        <end position="346"/>
    </location>
</feature>
<comment type="cofactor">
    <cofactor evidence="1">
        <name>FAD</name>
        <dbReference type="ChEBI" id="CHEBI:57692"/>
    </cofactor>
</comment>
<dbReference type="GO" id="GO:0008681">
    <property type="term" value="F:2-octaprenyl-6-methoxyphenol hydroxylase activity"/>
    <property type="evidence" value="ECO:0007669"/>
    <property type="project" value="InterPro"/>
</dbReference>
<dbReference type="GO" id="GO:0006744">
    <property type="term" value="P:ubiquinone biosynthetic process"/>
    <property type="evidence" value="ECO:0007669"/>
    <property type="project" value="InterPro"/>
</dbReference>
<dbReference type="InterPro" id="IPR051205">
    <property type="entry name" value="UbiH/COQ6_monooxygenase"/>
</dbReference>
<keyword evidence="6" id="KW-0503">Monooxygenase</keyword>
<evidence type="ECO:0000259" key="7">
    <source>
        <dbReference type="Pfam" id="PF01494"/>
    </source>
</evidence>
<evidence type="ECO:0000256" key="5">
    <source>
        <dbReference type="ARBA" id="ARBA00023002"/>
    </source>
</evidence>